<feature type="domain" description="G-protein coupled receptors family 2 profile 2" evidence="17">
    <location>
        <begin position="977"/>
        <end position="1219"/>
    </location>
</feature>
<feature type="transmembrane region" description="Helical" evidence="12">
    <location>
        <begin position="979"/>
        <end position="1001"/>
    </location>
</feature>
<dbReference type="SUPFAM" id="SSF57184">
    <property type="entry name" value="Growth factor receptor domain"/>
    <property type="match status" value="1"/>
</dbReference>
<evidence type="ECO:0000259" key="14">
    <source>
        <dbReference type="PROSITE" id="PS01180"/>
    </source>
</evidence>
<feature type="transmembrane region" description="Helical" evidence="12">
    <location>
        <begin position="1197"/>
        <end position="1218"/>
    </location>
</feature>
<feature type="domain" description="Ig-like" evidence="18">
    <location>
        <begin position="505"/>
        <end position="591"/>
    </location>
</feature>
<feature type="disulfide bond" evidence="11">
    <location>
        <begin position="192"/>
        <end position="201"/>
    </location>
</feature>
<evidence type="ECO:0000313" key="19">
    <source>
        <dbReference type="EMBL" id="KAK3611743.1"/>
    </source>
</evidence>
<sequence length="1468" mass="166557">MYLLKAGSSLILVTCFAVLFKSQVAEDRQVFTNCGGILEAEKGVIHSPNFPNEFPTPISCEWLIRAPPEKKIIIYFTQFYLKNSFYVTEYDFYQDKTTYIGPRDLGRISWELDIPSLVAYKPYVHIEFSTENISNIHLRVIEYLLDVYGFNITYEMVNRSSDVPKNTCSVDSCSYLGNCLVNSDFSRYQCDCFEGFFGNECQYGPYCDPDVGINQCSNGGKCKYFFGSLINQCVCLPGFYGAYCEIPMSVEETDHECQNMQCSQSCKRDTQGRPHCLCFDGYKMDVDNRTCIPIARYRIEVQLILANFVNMSDAELNMNLDQVKQDIIITIEKNGIPTISKFDIIGIQNSTTETVLEFYFYCLVSDLDNISTALNSLWLLGQVGPFLLSQKMPKYEKSPELQLIEVSNYDGKPAVQGKLLTLVCAAKGSKNIEFNWYKDGHPVVTTLTQRSIWETRVPDNVQETQLSVLNIDNVSPYDKGRFTCEVVDFGESQEGSINVEIITLPLVELDPMSASIPQGQPISIKCLSPDDSWGKFTYEWFKNGTLVEPLSQTEYAEDLYPTGVRFLILNPVGHTVYTCRVTNEAGSVNVSSHIYAVGVNETSPFCPKEFYGQVTWTKTAGGHFDLQRCPTETEGFSLYGPVDVGYAKRNCKCDYLTGTCSWSLPNFSKCQSLILVKIYDKLELLRLGYQHSTIKAVFDDLQKFILSPKHHLYSGDIDVAAGILRTLLQHVKSFPSLATERNIISVKNIVELMSAMMGKAMAATIEEKEHLLVGPNMINMADILLQGAGKYFLFSPGDFIQFSSVDLSLKQLPLKWMNGLSIISNIGPVERQKEHSERHTEEFMTVIQLHSQGLPELLLRRMETTGQNRLPHNVFIASDMYSISTFNTSLNMTDLINVSIQLPHISKIPMNGLNETRCLSWDFIHGMFSGRLSENHCHVVLRDEMHTVCTCTIPGHFIVVSVPVNNTVFEDITVIEIDMVLLVGYSIALCIFLLALILNLIVHRLLMRDCHDFHLNIIICLLISMMMSLICIVRVMDQIVLTVGRIILHYSNLVVFSFLLVEVTYTFGLICNNKSYQNKFWKLIACGWGLPFLVTLAVIVVSGLFGFSIVCGKMCWLISKEWFFFSFLIPMMLLVLGYFIMAGLCFATLRRWKGEWRFADRQNYQINIIQSTFILVLQVISLSVAVDIKSSEQHGQIIAVVLCNITLAISILFIWCLADKQIRNTLWVICKRFTVQDVRRVQWNSSFRTFIKPCERSKSSVKSDEEYNVSKYYDEVNRTKYTLERRRQLSFLLGSSSSEDMKSTTVNDSSKGSDCINFPDTNSVKAGTDSGVFDYQESERSSNTCAVMCFNPEKRDDENTEMSIMAVKNYLESQVMNKPGQNVFQKNHPTPIKLKYPDKVKSVLLIASESKDTFSVHQNELRPELCVCQKCPLQTSCIHNRPVFSKRSLLGTKGLIQKSNNRNLTLYA</sequence>
<dbReference type="InterPro" id="IPR035914">
    <property type="entry name" value="Sperma_CUB_dom_sf"/>
</dbReference>
<keyword evidence="11" id="KW-0245">EGF-like domain</keyword>
<dbReference type="PROSITE" id="PS01180">
    <property type="entry name" value="CUB"/>
    <property type="match status" value="1"/>
</dbReference>
<dbReference type="InterPro" id="IPR017981">
    <property type="entry name" value="GPCR_2-like_7TM"/>
</dbReference>
<proteinExistence type="inferred from homology"/>
<keyword evidence="4 13" id="KW-0732">Signal</keyword>
<feature type="transmembrane region" description="Helical" evidence="12">
    <location>
        <begin position="1083"/>
        <end position="1110"/>
    </location>
</feature>
<dbReference type="Gene3D" id="1.20.1070.10">
    <property type="entry name" value="Rhodopsin 7-helix transmembrane proteins"/>
    <property type="match status" value="1"/>
</dbReference>
<dbReference type="GO" id="GO:0007166">
    <property type="term" value="P:cell surface receptor signaling pathway"/>
    <property type="evidence" value="ECO:0007669"/>
    <property type="project" value="InterPro"/>
</dbReference>
<evidence type="ECO:0000256" key="5">
    <source>
        <dbReference type="ARBA" id="ARBA00022989"/>
    </source>
</evidence>
<dbReference type="Gene3D" id="2.10.25.10">
    <property type="entry name" value="Laminin"/>
    <property type="match status" value="2"/>
</dbReference>
<dbReference type="InterPro" id="IPR000859">
    <property type="entry name" value="CUB_dom"/>
</dbReference>
<evidence type="ECO:0000256" key="9">
    <source>
        <dbReference type="ARBA" id="ARBA00023170"/>
    </source>
</evidence>
<dbReference type="Gene3D" id="4.10.1240.10">
    <property type="entry name" value="GPCR, family 2, extracellular hormone receptor domain"/>
    <property type="match status" value="1"/>
</dbReference>
<feature type="signal peptide" evidence="13">
    <location>
        <begin position="1"/>
        <end position="25"/>
    </location>
</feature>
<dbReference type="SUPFAM" id="SSF48726">
    <property type="entry name" value="Immunoglobulin"/>
    <property type="match status" value="2"/>
</dbReference>
<keyword evidence="6" id="KW-0297">G-protein coupled receptor</keyword>
<dbReference type="PROSITE" id="PS50026">
    <property type="entry name" value="EGF_3"/>
    <property type="match status" value="2"/>
</dbReference>
<dbReference type="PROSITE" id="PS50835">
    <property type="entry name" value="IG_LIKE"/>
    <property type="match status" value="2"/>
</dbReference>
<dbReference type="Gene3D" id="2.60.40.10">
    <property type="entry name" value="Immunoglobulins"/>
    <property type="match status" value="2"/>
</dbReference>
<dbReference type="GO" id="GO:0007189">
    <property type="term" value="P:adenylate cyclase-activating G protein-coupled receptor signaling pathway"/>
    <property type="evidence" value="ECO:0007669"/>
    <property type="project" value="TreeGrafter"/>
</dbReference>
<evidence type="ECO:0000259" key="16">
    <source>
        <dbReference type="PROSITE" id="PS50227"/>
    </source>
</evidence>
<feature type="transmembrane region" description="Helical" evidence="12">
    <location>
        <begin position="1013"/>
        <end position="1035"/>
    </location>
</feature>
<dbReference type="SUPFAM" id="SSF111418">
    <property type="entry name" value="Hormone receptor domain"/>
    <property type="match status" value="1"/>
</dbReference>
<gene>
    <name evidence="19" type="ORF">CHS0354_037324</name>
</gene>
<comment type="caution">
    <text evidence="19">The sequence shown here is derived from an EMBL/GenBank/DDBJ whole genome shotgun (WGS) entry which is preliminary data.</text>
</comment>
<evidence type="ECO:0000256" key="1">
    <source>
        <dbReference type="ARBA" id="ARBA00004651"/>
    </source>
</evidence>
<evidence type="ECO:0000259" key="18">
    <source>
        <dbReference type="PROSITE" id="PS50835"/>
    </source>
</evidence>
<dbReference type="PRINTS" id="PR00249">
    <property type="entry name" value="GPCRSECRETIN"/>
</dbReference>
<evidence type="ECO:0000256" key="13">
    <source>
        <dbReference type="SAM" id="SignalP"/>
    </source>
</evidence>
<dbReference type="PROSITE" id="PS50227">
    <property type="entry name" value="G_PROTEIN_RECEP_F2_3"/>
    <property type="match status" value="1"/>
</dbReference>
<evidence type="ECO:0000256" key="2">
    <source>
        <dbReference type="ARBA" id="ARBA00007343"/>
    </source>
</evidence>
<dbReference type="Gene3D" id="2.60.120.290">
    <property type="entry name" value="Spermadhesin, CUB domain"/>
    <property type="match status" value="1"/>
</dbReference>
<dbReference type="EMBL" id="JAEAOA010002177">
    <property type="protein sequence ID" value="KAK3611743.1"/>
    <property type="molecule type" value="Genomic_DNA"/>
</dbReference>
<dbReference type="SMART" id="SM00008">
    <property type="entry name" value="HormR"/>
    <property type="match status" value="1"/>
</dbReference>
<dbReference type="InterPro" id="IPR000832">
    <property type="entry name" value="GPCR_2_secretin-like"/>
</dbReference>
<dbReference type="SUPFAM" id="SSF49854">
    <property type="entry name" value="Spermadhesin, CUB domain"/>
    <property type="match status" value="1"/>
</dbReference>
<dbReference type="SMART" id="SM00181">
    <property type="entry name" value="EGF"/>
    <property type="match status" value="3"/>
</dbReference>
<keyword evidence="9" id="KW-0675">Receptor</keyword>
<feature type="transmembrane region" description="Helical" evidence="12">
    <location>
        <begin position="1122"/>
        <end position="1147"/>
    </location>
</feature>
<dbReference type="Pfam" id="PF00431">
    <property type="entry name" value="CUB"/>
    <property type="match status" value="1"/>
</dbReference>
<dbReference type="Gene3D" id="2.60.220.50">
    <property type="match status" value="1"/>
</dbReference>
<comment type="caution">
    <text evidence="11">Lacks conserved residue(s) required for the propagation of feature annotation.</text>
</comment>
<dbReference type="InterPro" id="IPR009030">
    <property type="entry name" value="Growth_fac_rcpt_cys_sf"/>
</dbReference>
<dbReference type="PANTHER" id="PTHR12011">
    <property type="entry name" value="ADHESION G-PROTEIN COUPLED RECEPTOR"/>
    <property type="match status" value="1"/>
</dbReference>
<organism evidence="19 20">
    <name type="scientific">Potamilus streckersoni</name>
    <dbReference type="NCBI Taxonomy" id="2493646"/>
    <lineage>
        <taxon>Eukaryota</taxon>
        <taxon>Metazoa</taxon>
        <taxon>Spiralia</taxon>
        <taxon>Lophotrochozoa</taxon>
        <taxon>Mollusca</taxon>
        <taxon>Bivalvia</taxon>
        <taxon>Autobranchia</taxon>
        <taxon>Heteroconchia</taxon>
        <taxon>Palaeoheterodonta</taxon>
        <taxon>Unionida</taxon>
        <taxon>Unionoidea</taxon>
        <taxon>Unionidae</taxon>
        <taxon>Ambleminae</taxon>
        <taxon>Lampsilini</taxon>
        <taxon>Potamilus</taxon>
    </lineage>
</organism>
<dbReference type="SMART" id="SM00408">
    <property type="entry name" value="IGc2"/>
    <property type="match status" value="2"/>
</dbReference>
<keyword evidence="5 12" id="KW-1133">Transmembrane helix</keyword>
<feature type="disulfide bond" evidence="11">
    <location>
        <begin position="216"/>
        <end position="233"/>
    </location>
</feature>
<dbReference type="CDD" id="cd00041">
    <property type="entry name" value="CUB"/>
    <property type="match status" value="1"/>
</dbReference>
<accession>A0AAE0WDX8</accession>
<feature type="domain" description="Ig-like" evidence="18">
    <location>
        <begin position="399"/>
        <end position="498"/>
    </location>
</feature>
<reference evidence="19" key="1">
    <citation type="journal article" date="2021" name="Genome Biol. Evol.">
        <title>A High-Quality Reference Genome for a Parasitic Bivalve with Doubly Uniparental Inheritance (Bivalvia: Unionida).</title>
        <authorList>
            <person name="Smith C.H."/>
        </authorList>
    </citation>
    <scope>NUCLEOTIDE SEQUENCE</scope>
    <source>
        <strain evidence="19">CHS0354</strain>
    </source>
</reference>
<dbReference type="InterPro" id="IPR003598">
    <property type="entry name" value="Ig_sub2"/>
</dbReference>
<evidence type="ECO:0000259" key="15">
    <source>
        <dbReference type="PROSITE" id="PS50026"/>
    </source>
</evidence>
<keyword evidence="20" id="KW-1185">Reference proteome</keyword>
<dbReference type="InterPro" id="IPR003599">
    <property type="entry name" value="Ig_sub"/>
</dbReference>
<dbReference type="Pfam" id="PF13927">
    <property type="entry name" value="Ig_3"/>
    <property type="match status" value="1"/>
</dbReference>
<comment type="subcellular location">
    <subcellularLocation>
        <location evidence="1">Cell membrane</location>
        <topology evidence="1">Multi-pass membrane protein</topology>
    </subcellularLocation>
</comment>
<dbReference type="SMART" id="SM00042">
    <property type="entry name" value="CUB"/>
    <property type="match status" value="1"/>
</dbReference>
<feature type="chain" id="PRO_5041953737" evidence="13">
    <location>
        <begin position="26"/>
        <end position="1468"/>
    </location>
</feature>
<feature type="domain" description="EGF-like" evidence="15">
    <location>
        <begin position="203"/>
        <end position="245"/>
    </location>
</feature>
<evidence type="ECO:0000256" key="6">
    <source>
        <dbReference type="ARBA" id="ARBA00023040"/>
    </source>
</evidence>
<evidence type="ECO:0000256" key="12">
    <source>
        <dbReference type="SAM" id="Phobius"/>
    </source>
</evidence>
<keyword evidence="8 11" id="KW-1015">Disulfide bond</keyword>
<evidence type="ECO:0000259" key="17">
    <source>
        <dbReference type="PROSITE" id="PS50261"/>
    </source>
</evidence>
<dbReference type="InterPro" id="IPR036179">
    <property type="entry name" value="Ig-like_dom_sf"/>
</dbReference>
<keyword evidence="10" id="KW-0807">Transducer</keyword>
<dbReference type="InterPro" id="IPR000742">
    <property type="entry name" value="EGF"/>
</dbReference>
<evidence type="ECO:0000256" key="4">
    <source>
        <dbReference type="ARBA" id="ARBA00022729"/>
    </source>
</evidence>
<dbReference type="InterPro" id="IPR007110">
    <property type="entry name" value="Ig-like_dom"/>
</dbReference>
<feature type="domain" description="EGF-like" evidence="15">
    <location>
        <begin position="164"/>
        <end position="202"/>
    </location>
</feature>
<evidence type="ECO:0000313" key="20">
    <source>
        <dbReference type="Proteomes" id="UP001195483"/>
    </source>
</evidence>
<evidence type="ECO:0000256" key="3">
    <source>
        <dbReference type="ARBA" id="ARBA00022692"/>
    </source>
</evidence>
<reference evidence="19" key="3">
    <citation type="submission" date="2023-05" db="EMBL/GenBank/DDBJ databases">
        <authorList>
            <person name="Smith C.H."/>
        </authorList>
    </citation>
    <scope>NUCLEOTIDE SEQUENCE</scope>
    <source>
        <strain evidence="19">CHS0354</strain>
        <tissue evidence="19">Mantle</tissue>
    </source>
</reference>
<dbReference type="CDD" id="cd00096">
    <property type="entry name" value="Ig"/>
    <property type="match status" value="1"/>
</dbReference>
<evidence type="ECO:0000256" key="7">
    <source>
        <dbReference type="ARBA" id="ARBA00023136"/>
    </source>
</evidence>
<dbReference type="CDD" id="cd00054">
    <property type="entry name" value="EGF_CA"/>
    <property type="match status" value="1"/>
</dbReference>
<feature type="domain" description="G-protein coupled receptors family 2 profile 1" evidence="16">
    <location>
        <begin position="578"/>
        <end position="674"/>
    </location>
</feature>
<comment type="similarity">
    <text evidence="2">Belongs to the G-protein coupled receptor 2 family. Adhesion G-protein coupled receptor (ADGR) subfamily.</text>
</comment>
<feature type="domain" description="CUB" evidence="14">
    <location>
        <begin position="34"/>
        <end position="157"/>
    </location>
</feature>
<keyword evidence="3 12" id="KW-0812">Transmembrane</keyword>
<dbReference type="InterPro" id="IPR036445">
    <property type="entry name" value="GPCR_2_extracell_dom_sf"/>
</dbReference>
<dbReference type="PROSITE" id="PS50261">
    <property type="entry name" value="G_PROTEIN_RECEP_F2_4"/>
    <property type="match status" value="1"/>
</dbReference>
<dbReference type="GO" id="GO:0004930">
    <property type="term" value="F:G protein-coupled receptor activity"/>
    <property type="evidence" value="ECO:0007669"/>
    <property type="project" value="UniProtKB-KW"/>
</dbReference>
<reference evidence="19" key="2">
    <citation type="journal article" date="2021" name="Genome Biol. Evol.">
        <title>Developing a high-quality reference genome for a parasitic bivalve with doubly uniparental inheritance (Bivalvia: Unionida).</title>
        <authorList>
            <person name="Smith C.H."/>
        </authorList>
    </citation>
    <scope>NUCLEOTIDE SEQUENCE</scope>
    <source>
        <strain evidence="19">CHS0354</strain>
        <tissue evidence="19">Mantle</tissue>
    </source>
</reference>
<feature type="transmembrane region" description="Helical" evidence="12">
    <location>
        <begin position="1047"/>
        <end position="1071"/>
    </location>
</feature>
<protein>
    <submittedName>
        <fullName evidence="19">Uncharacterized protein</fullName>
    </submittedName>
</protein>
<dbReference type="PANTHER" id="PTHR12011:SF471">
    <property type="entry name" value="G-PROTEIN COUPLED RECEPTORS FAMILY 2 PROFILE 2 DOMAIN-CONTAINING PROTEIN"/>
    <property type="match status" value="1"/>
</dbReference>
<evidence type="ECO:0000256" key="8">
    <source>
        <dbReference type="ARBA" id="ARBA00023157"/>
    </source>
</evidence>
<feature type="disulfide bond" evidence="11">
    <location>
        <begin position="235"/>
        <end position="244"/>
    </location>
</feature>
<feature type="disulfide bond" evidence="11">
    <location>
        <begin position="173"/>
        <end position="190"/>
    </location>
</feature>
<dbReference type="InterPro" id="IPR001879">
    <property type="entry name" value="GPCR_2_extracellular_dom"/>
</dbReference>
<name>A0AAE0WDX8_9BIVA</name>
<dbReference type="InterPro" id="IPR013783">
    <property type="entry name" value="Ig-like_fold"/>
</dbReference>
<evidence type="ECO:0000256" key="10">
    <source>
        <dbReference type="ARBA" id="ARBA00023224"/>
    </source>
</evidence>
<dbReference type="InterPro" id="IPR046338">
    <property type="entry name" value="GAIN_dom_sf"/>
</dbReference>
<dbReference type="PROSITE" id="PS01186">
    <property type="entry name" value="EGF_2"/>
    <property type="match status" value="2"/>
</dbReference>
<dbReference type="Pfam" id="PF00002">
    <property type="entry name" value="7tm_2"/>
    <property type="match status" value="1"/>
</dbReference>
<evidence type="ECO:0000256" key="11">
    <source>
        <dbReference type="PROSITE-ProRule" id="PRU00076"/>
    </source>
</evidence>
<dbReference type="GO" id="GO:0005886">
    <property type="term" value="C:plasma membrane"/>
    <property type="evidence" value="ECO:0007669"/>
    <property type="project" value="UniProtKB-SubCell"/>
</dbReference>
<dbReference type="SMART" id="SM00409">
    <property type="entry name" value="IG"/>
    <property type="match status" value="2"/>
</dbReference>
<dbReference type="Proteomes" id="UP001195483">
    <property type="component" value="Unassembled WGS sequence"/>
</dbReference>
<feature type="transmembrane region" description="Helical" evidence="12">
    <location>
        <begin position="1168"/>
        <end position="1185"/>
    </location>
</feature>
<keyword evidence="7 12" id="KW-0472">Membrane</keyword>
<dbReference type="PROSITE" id="PS00022">
    <property type="entry name" value="EGF_1"/>
    <property type="match status" value="2"/>
</dbReference>